<feature type="signal peptide" evidence="11">
    <location>
        <begin position="1"/>
        <end position="20"/>
    </location>
</feature>
<dbReference type="Pfam" id="PF07645">
    <property type="entry name" value="EGF_CA"/>
    <property type="match status" value="3"/>
</dbReference>
<evidence type="ECO:0000256" key="6">
    <source>
        <dbReference type="ARBA" id="ARBA00023136"/>
    </source>
</evidence>
<dbReference type="InterPro" id="IPR000742">
    <property type="entry name" value="EGF"/>
</dbReference>
<proteinExistence type="predicted"/>
<sequence length="1260" mass="138074">MARTSVVWFMLAVCLTRCEIREDRPTLAAENGDLVLRPAIGKNIHIRTNGPGSTVLLAGFDVRAALANVSLSPSTSELSANNMDEIRARLNNLELGLHHTTVPTPSNYTYVLRRLNTLHSKVLRLQSRMDELSRDECATRPCRNGGTCLQLPGGHYCLCPVQWQGDDCDVDVNECRNFAGTDLGCQNGATCINRLGSYECMCRPGWYGLHCTRKAKDCSGGNFEMCGHGICLQVTTGEGVHCICDQGWTSNGTSPACSTDIDECAPGGGAHCSVNPFVQCFNVPGSFRCGACPSGYEGDGYVCTDVNECDTQNGGCSISPMVPCYNTLGSRVCGPCPPGYIGNGVTCEWRGSCNINHGGCHPSATCEDEGGFPRCICPIGAEGNGIGLHGCYVPTFNSTHSCETESCGRHGRCHNLHNGFTCFCDTGFGGIQCETRLDPCASLPCLHGGSCHTDESLPRGFRCECTAYYTGDNCQSRERSCGGVIDAMEGNLAYPLSNATIYGHNVRCAWVIHTAPDKVINVTFSRFNVELSNDCTSDFLQIHDGRSSASQLIGRFCGTELPKGGNIISSHNNLYFWFRSDASQALQGFALHWTSVAPVCGGQINERVYGIIASPGSPGKYPPNRDCNWEISVDFGKRIQINFFLLDLENHSNCSFDYLEIFDGNSRTDPLLGRYCNASLPQPVLSAGSNILIHFHSDAFTSGGGFQISFAATEGMPGCGGRFTAERGELVSPTYNGKYMNNLLCDYQITTSPNTKIQITFESFHLESSYNCGYDYLKVYDGPSETSDLVGTFCGTRYPQNFISSSNKLYLRFKSDYGLTYSGFRITYKTLCRYVFSGDSGVITSPGYPKTYPLNRNCEYIIHVAIGKAIQLTFVNFDLEGGYRTCWNDFVEIHDGLDANSTSLGKFCGGSQPPVQTSSLNYMYLKFVSDFSVTGTGFYANYTSIDIRCGGIYKDPTALINHPPSSSDQYENDQECTWIIIAPLDRHIKLTWNRFDIEGMSSCYSDYVKLIEIDENNEENDLGKYCGRNAPPEINTFTNRLKIKFRSDFSITGGNGFNIEWDGSISGCGGMLTGSSGSISSPNYPQPYGRNANCRYSVVVNPGSRVKFSFSDLDLENTINCRDDYVQIFDGRDEKYPSLGRFCVMSAKAFDIETTSNFAFIKFRSDFAVGGKGFVLNYETVCTNNITGTHGVIESPNFPDYPSGFRLEWIANSCGEVFEKDYGYFTVKPGSISTVEPVDCLWKIETSPGTAIQLSIYNAL</sequence>
<evidence type="ECO:0000256" key="7">
    <source>
        <dbReference type="ARBA" id="ARBA00023157"/>
    </source>
</evidence>
<dbReference type="SUPFAM" id="SSF57184">
    <property type="entry name" value="Growth factor receptor domain"/>
    <property type="match status" value="1"/>
</dbReference>
<dbReference type="InterPro" id="IPR035914">
    <property type="entry name" value="Sperma_CUB_dom_sf"/>
</dbReference>
<dbReference type="PANTHER" id="PTHR24251:SF37">
    <property type="entry name" value="CUB DOMAIN-CONTAINING PROTEIN"/>
    <property type="match status" value="1"/>
</dbReference>
<dbReference type="InterPro" id="IPR000859">
    <property type="entry name" value="CUB_dom"/>
</dbReference>
<dbReference type="FunFam" id="2.10.25.10:FF:000260">
    <property type="entry name" value="Notch receptor 4"/>
    <property type="match status" value="1"/>
</dbReference>
<feature type="disulfide bond" evidence="9">
    <location>
        <begin position="481"/>
        <end position="508"/>
    </location>
</feature>
<evidence type="ECO:0000259" key="13">
    <source>
        <dbReference type="PROSITE" id="PS50026"/>
    </source>
</evidence>
<dbReference type="Pfam" id="PF00008">
    <property type="entry name" value="EGF"/>
    <property type="match status" value="1"/>
</dbReference>
<dbReference type="FunFam" id="2.10.25.10:FF:000038">
    <property type="entry name" value="Fibrillin 2"/>
    <property type="match status" value="1"/>
</dbReference>
<evidence type="ECO:0000256" key="2">
    <source>
        <dbReference type="ARBA" id="ARBA00022475"/>
    </source>
</evidence>
<evidence type="ECO:0000256" key="1">
    <source>
        <dbReference type="ARBA" id="ARBA00004236"/>
    </source>
</evidence>
<keyword evidence="6" id="KW-0472">Membrane</keyword>
<dbReference type="AlphaFoldDB" id="A0A4C1T2N6"/>
<dbReference type="SMART" id="SM00179">
    <property type="entry name" value="EGF_CA"/>
    <property type="match status" value="6"/>
</dbReference>
<dbReference type="PROSITE" id="PS00022">
    <property type="entry name" value="EGF_1"/>
    <property type="match status" value="4"/>
</dbReference>
<dbReference type="InterPro" id="IPR000152">
    <property type="entry name" value="EGF-type_Asp/Asn_hydroxyl_site"/>
</dbReference>
<dbReference type="PROSITE" id="PS01180">
    <property type="entry name" value="CUB"/>
    <property type="match status" value="7"/>
</dbReference>
<keyword evidence="4 11" id="KW-0732">Signal</keyword>
<feature type="disulfide bond" evidence="10">
    <location>
        <begin position="202"/>
        <end position="211"/>
    </location>
</feature>
<comment type="caution">
    <text evidence="14">The sequence shown here is derived from an EMBL/GenBank/DDBJ whole genome shotgun (WGS) entry which is preliminary data.</text>
</comment>
<dbReference type="FunFam" id="2.60.120.290:FF:000005">
    <property type="entry name" value="Procollagen C-endopeptidase enhancer 1"/>
    <property type="match status" value="1"/>
</dbReference>
<feature type="domain" description="EGF-like" evidence="13">
    <location>
        <begin position="436"/>
        <end position="475"/>
    </location>
</feature>
<feature type="domain" description="CUB" evidence="12">
    <location>
        <begin position="1068"/>
        <end position="1181"/>
    </location>
</feature>
<dbReference type="SMART" id="SM00181">
    <property type="entry name" value="EGF"/>
    <property type="match status" value="8"/>
</dbReference>
<feature type="domain" description="EGF-like" evidence="13">
    <location>
        <begin position="398"/>
        <end position="434"/>
    </location>
</feature>
<feature type="disulfide bond" evidence="10">
    <location>
        <begin position="465"/>
        <end position="474"/>
    </location>
</feature>
<dbReference type="PANTHER" id="PTHR24251">
    <property type="entry name" value="OVOCHYMASE-RELATED"/>
    <property type="match status" value="1"/>
</dbReference>
<feature type="domain" description="CUB" evidence="12">
    <location>
        <begin position="1182"/>
        <end position="1260"/>
    </location>
</feature>
<evidence type="ECO:0000256" key="9">
    <source>
        <dbReference type="PROSITE-ProRule" id="PRU00059"/>
    </source>
</evidence>
<keyword evidence="7 10" id="KW-1015">Disulfide bond</keyword>
<feature type="domain" description="CUB" evidence="12">
    <location>
        <begin position="600"/>
        <end position="713"/>
    </location>
</feature>
<keyword evidence="15" id="KW-1185">Reference proteome</keyword>
<dbReference type="InterPro" id="IPR018097">
    <property type="entry name" value="EGF_Ca-bd_CS"/>
</dbReference>
<dbReference type="OrthoDB" id="10009301at2759"/>
<keyword evidence="2" id="KW-1003">Cell membrane</keyword>
<feature type="disulfide bond" evidence="9">
    <location>
        <begin position="600"/>
        <end position="627"/>
    </location>
</feature>
<evidence type="ECO:0000256" key="11">
    <source>
        <dbReference type="SAM" id="SignalP"/>
    </source>
</evidence>
<evidence type="ECO:0000256" key="4">
    <source>
        <dbReference type="ARBA" id="ARBA00022729"/>
    </source>
</evidence>
<organism evidence="14 15">
    <name type="scientific">Eumeta variegata</name>
    <name type="common">Bagworm moth</name>
    <name type="synonym">Eumeta japonica</name>
    <dbReference type="NCBI Taxonomy" id="151549"/>
    <lineage>
        <taxon>Eukaryota</taxon>
        <taxon>Metazoa</taxon>
        <taxon>Ecdysozoa</taxon>
        <taxon>Arthropoda</taxon>
        <taxon>Hexapoda</taxon>
        <taxon>Insecta</taxon>
        <taxon>Pterygota</taxon>
        <taxon>Neoptera</taxon>
        <taxon>Endopterygota</taxon>
        <taxon>Lepidoptera</taxon>
        <taxon>Glossata</taxon>
        <taxon>Ditrysia</taxon>
        <taxon>Tineoidea</taxon>
        <taxon>Psychidae</taxon>
        <taxon>Oiketicinae</taxon>
        <taxon>Eumeta</taxon>
    </lineage>
</organism>
<dbReference type="PROSITE" id="PS00010">
    <property type="entry name" value="ASX_HYDROXYL"/>
    <property type="match status" value="2"/>
</dbReference>
<dbReference type="CDD" id="cd00054">
    <property type="entry name" value="EGF_CA"/>
    <property type="match status" value="5"/>
</dbReference>
<feature type="disulfide bond" evidence="10">
    <location>
        <begin position="424"/>
        <end position="433"/>
    </location>
</feature>
<reference evidence="14 15" key="1">
    <citation type="journal article" date="2019" name="Commun. Biol.">
        <title>The bagworm genome reveals a unique fibroin gene that provides high tensile strength.</title>
        <authorList>
            <person name="Kono N."/>
            <person name="Nakamura H."/>
            <person name="Ohtoshi R."/>
            <person name="Tomita M."/>
            <person name="Numata K."/>
            <person name="Arakawa K."/>
        </authorList>
    </citation>
    <scope>NUCLEOTIDE SEQUENCE [LARGE SCALE GENOMIC DNA]</scope>
</reference>
<name>A0A4C1T2N6_EUMVA</name>
<comment type="caution">
    <text evidence="10">Lacks conserved residue(s) required for the propagation of feature annotation.</text>
</comment>
<feature type="disulfide bond" evidence="10">
    <location>
        <begin position="159"/>
        <end position="168"/>
    </location>
</feature>
<dbReference type="FunFam" id="2.10.25.10:FF:000125">
    <property type="entry name" value="Neurogenic locus notch protein-like"/>
    <property type="match status" value="1"/>
</dbReference>
<dbReference type="EMBL" id="BGZK01000026">
    <property type="protein sequence ID" value="GBP07541.1"/>
    <property type="molecule type" value="Genomic_DNA"/>
</dbReference>
<dbReference type="FunFam" id="2.10.25.10:FF:000610">
    <property type="entry name" value="protein HEG homolog 1 isoform X1"/>
    <property type="match status" value="1"/>
</dbReference>
<comment type="subcellular location">
    <subcellularLocation>
        <location evidence="1">Cell membrane</location>
    </subcellularLocation>
</comment>
<evidence type="ECO:0000256" key="5">
    <source>
        <dbReference type="ARBA" id="ARBA00022737"/>
    </source>
</evidence>
<dbReference type="Gene3D" id="2.60.120.290">
    <property type="entry name" value="Spermadhesin, CUB domain"/>
    <property type="match status" value="6"/>
</dbReference>
<evidence type="ECO:0000313" key="14">
    <source>
        <dbReference type="EMBL" id="GBP07541.1"/>
    </source>
</evidence>
<feature type="domain" description="CUB" evidence="12">
    <location>
        <begin position="481"/>
        <end position="596"/>
    </location>
</feature>
<dbReference type="SUPFAM" id="SSF57196">
    <property type="entry name" value="EGF/Laminin"/>
    <property type="match status" value="4"/>
</dbReference>
<accession>A0A4C1T2N6</accession>
<dbReference type="CDD" id="cd00041">
    <property type="entry name" value="CUB"/>
    <property type="match status" value="6"/>
</dbReference>
<dbReference type="InterPro" id="IPR001881">
    <property type="entry name" value="EGF-like_Ca-bd_dom"/>
</dbReference>
<dbReference type="STRING" id="151549.A0A4C1T2N6"/>
<evidence type="ECO:0000313" key="15">
    <source>
        <dbReference type="Proteomes" id="UP000299102"/>
    </source>
</evidence>
<dbReference type="SMART" id="SM00042">
    <property type="entry name" value="CUB"/>
    <property type="match status" value="6"/>
</dbReference>
<feature type="chain" id="PRO_5020028977" evidence="11">
    <location>
        <begin position="21"/>
        <end position="1260"/>
    </location>
</feature>
<dbReference type="FunFam" id="2.60.120.290:FF:000060">
    <property type="entry name" value="Cubilin homolog"/>
    <property type="match status" value="1"/>
</dbReference>
<dbReference type="Gene3D" id="2.10.25.10">
    <property type="entry name" value="Laminin"/>
    <property type="match status" value="6"/>
</dbReference>
<dbReference type="FunFam" id="2.60.120.290:FF:000013">
    <property type="entry name" value="Membrane frizzled-related protein"/>
    <property type="match status" value="3"/>
</dbReference>
<feature type="domain" description="EGF-like" evidence="13">
    <location>
        <begin position="133"/>
        <end position="169"/>
    </location>
</feature>
<dbReference type="SUPFAM" id="SSF49854">
    <property type="entry name" value="Spermadhesin, CUB domain"/>
    <property type="match status" value="6"/>
</dbReference>
<dbReference type="FunFam" id="2.60.120.290:FF:000042">
    <property type="entry name" value="AGAP005526-PA"/>
    <property type="match status" value="1"/>
</dbReference>
<gene>
    <name evidence="14" type="primary">Cubn</name>
    <name evidence="14" type="ORF">EVAR_4879_1</name>
</gene>
<protein>
    <submittedName>
        <fullName evidence="14">Cubilin homolog</fullName>
    </submittedName>
</protein>
<evidence type="ECO:0000256" key="10">
    <source>
        <dbReference type="PROSITE-ProRule" id="PRU00076"/>
    </source>
</evidence>
<keyword evidence="5" id="KW-0677">Repeat</keyword>
<evidence type="ECO:0000256" key="8">
    <source>
        <dbReference type="ARBA" id="ARBA00023180"/>
    </source>
</evidence>
<dbReference type="PROSITE" id="PS01187">
    <property type="entry name" value="EGF_CA"/>
    <property type="match status" value="1"/>
</dbReference>
<dbReference type="Pfam" id="PF00431">
    <property type="entry name" value="CUB"/>
    <property type="match status" value="6"/>
</dbReference>
<feature type="domain" description="EGF-like" evidence="13">
    <location>
        <begin position="171"/>
        <end position="212"/>
    </location>
</feature>
<feature type="domain" description="CUB" evidence="12">
    <location>
        <begin position="719"/>
        <end position="831"/>
    </location>
</feature>
<keyword evidence="3 10" id="KW-0245">EGF-like domain</keyword>
<dbReference type="PROSITE" id="PS01186">
    <property type="entry name" value="EGF_2"/>
    <property type="match status" value="2"/>
</dbReference>
<evidence type="ECO:0000256" key="3">
    <source>
        <dbReference type="ARBA" id="ARBA00022536"/>
    </source>
</evidence>
<dbReference type="GO" id="GO:0005886">
    <property type="term" value="C:plasma membrane"/>
    <property type="evidence" value="ECO:0007669"/>
    <property type="project" value="UniProtKB-SubCell"/>
</dbReference>
<dbReference type="Proteomes" id="UP000299102">
    <property type="component" value="Unassembled WGS sequence"/>
</dbReference>
<keyword evidence="8" id="KW-0325">Glycoprotein</keyword>
<feature type="domain" description="CUB" evidence="12">
    <location>
        <begin position="832"/>
        <end position="945"/>
    </location>
</feature>
<dbReference type="GO" id="GO:0005509">
    <property type="term" value="F:calcium ion binding"/>
    <property type="evidence" value="ECO:0007669"/>
    <property type="project" value="InterPro"/>
</dbReference>
<dbReference type="PROSITE" id="PS50026">
    <property type="entry name" value="EGF_3"/>
    <property type="match status" value="4"/>
</dbReference>
<evidence type="ECO:0000259" key="12">
    <source>
        <dbReference type="PROSITE" id="PS01180"/>
    </source>
</evidence>
<dbReference type="InterPro" id="IPR049883">
    <property type="entry name" value="NOTCH1_EGF-like"/>
</dbReference>
<feature type="disulfide bond" evidence="9">
    <location>
        <begin position="949"/>
        <end position="976"/>
    </location>
</feature>
<feature type="domain" description="CUB" evidence="12">
    <location>
        <begin position="949"/>
        <end position="1064"/>
    </location>
</feature>
<dbReference type="InterPro" id="IPR009030">
    <property type="entry name" value="Growth_fac_rcpt_cys_sf"/>
</dbReference>